<dbReference type="AlphaFoldDB" id="A0A0F9BVA4"/>
<organism evidence="1">
    <name type="scientific">marine sediment metagenome</name>
    <dbReference type="NCBI Taxonomy" id="412755"/>
    <lineage>
        <taxon>unclassified sequences</taxon>
        <taxon>metagenomes</taxon>
        <taxon>ecological metagenomes</taxon>
    </lineage>
</organism>
<proteinExistence type="predicted"/>
<reference evidence="1" key="1">
    <citation type="journal article" date="2015" name="Nature">
        <title>Complex archaea that bridge the gap between prokaryotes and eukaryotes.</title>
        <authorList>
            <person name="Spang A."/>
            <person name="Saw J.H."/>
            <person name="Jorgensen S.L."/>
            <person name="Zaremba-Niedzwiedzka K."/>
            <person name="Martijn J."/>
            <person name="Lind A.E."/>
            <person name="van Eijk R."/>
            <person name="Schleper C."/>
            <person name="Guy L."/>
            <person name="Ettema T.J."/>
        </authorList>
    </citation>
    <scope>NUCLEOTIDE SEQUENCE</scope>
</reference>
<gene>
    <name evidence="1" type="ORF">LCGC14_2401220</name>
</gene>
<protein>
    <submittedName>
        <fullName evidence="1">Uncharacterized protein</fullName>
    </submittedName>
</protein>
<name>A0A0F9BVA4_9ZZZZ</name>
<evidence type="ECO:0000313" key="1">
    <source>
        <dbReference type="EMBL" id="KKL25845.1"/>
    </source>
</evidence>
<accession>A0A0F9BVA4</accession>
<comment type="caution">
    <text evidence="1">The sequence shown here is derived from an EMBL/GenBank/DDBJ whole genome shotgun (WGS) entry which is preliminary data.</text>
</comment>
<sequence length="323" mass="36743">MPAFTDLIRPFWLPGLNTISGKVSFNIRNWIIRKDYQIYQVLKKDSFVLTVSEPTSLLSAFAFDHSKMSIAALESIYLIEKNKLFPKSFSWLFIKVYYAAFYSAHAILRMLGVSLTHFGNTEASTINAIGSIFGAAPENLASGFYKCVFDSNRKTLHGQKLDASGGGSHEILWKVFHETVNDLSNKILLGHGLTIDRQKVSNKLSDICSNLAHGPCNSNKGWLSFIRNGITYRHEHSVWFPYNNQLSHYERFYDLVLLWKKDPLEISLYMQHGRDLQRFIETCCLLVSLLRLLDLDMANRCPIGKSFLVFGPISFLNKAGIND</sequence>
<dbReference type="EMBL" id="LAZR01036061">
    <property type="protein sequence ID" value="KKL25845.1"/>
    <property type="molecule type" value="Genomic_DNA"/>
</dbReference>